<dbReference type="InterPro" id="IPR001611">
    <property type="entry name" value="Leu-rich_rpt"/>
</dbReference>
<dbReference type="PANTHER" id="PTHR48007">
    <property type="entry name" value="LEUCINE-RICH REPEAT RECEPTOR-LIKE PROTEIN KINASE PXC1"/>
    <property type="match status" value="1"/>
</dbReference>
<evidence type="ECO:0000256" key="5">
    <source>
        <dbReference type="ARBA" id="ARBA00022729"/>
    </source>
</evidence>
<dbReference type="Pfam" id="PF00560">
    <property type="entry name" value="LRR_1"/>
    <property type="match status" value="1"/>
</dbReference>
<comment type="subcellular location">
    <subcellularLocation>
        <location evidence="1">Membrane</location>
        <topology evidence="1">Single-pass membrane protein</topology>
    </subcellularLocation>
</comment>
<evidence type="ECO:0000313" key="11">
    <source>
        <dbReference type="Proteomes" id="UP000298416"/>
    </source>
</evidence>
<comment type="caution">
    <text evidence="10">The sequence shown here is derived from an EMBL/GenBank/DDBJ whole genome shotgun (WGS) entry which is preliminary data.</text>
</comment>
<feature type="region of interest" description="Disordered" evidence="9">
    <location>
        <begin position="1"/>
        <end position="58"/>
    </location>
</feature>
<evidence type="ECO:0000256" key="2">
    <source>
        <dbReference type="ARBA" id="ARBA00022553"/>
    </source>
</evidence>
<reference evidence="10" key="1">
    <citation type="submission" date="2018-01" db="EMBL/GenBank/DDBJ databases">
        <authorList>
            <person name="Mao J.F."/>
        </authorList>
    </citation>
    <scope>NUCLEOTIDE SEQUENCE</scope>
    <source>
        <strain evidence="10">Huo1</strain>
        <tissue evidence="10">Leaf</tissue>
    </source>
</reference>
<organism evidence="10">
    <name type="scientific">Salvia splendens</name>
    <name type="common">Scarlet sage</name>
    <dbReference type="NCBI Taxonomy" id="180675"/>
    <lineage>
        <taxon>Eukaryota</taxon>
        <taxon>Viridiplantae</taxon>
        <taxon>Streptophyta</taxon>
        <taxon>Embryophyta</taxon>
        <taxon>Tracheophyta</taxon>
        <taxon>Spermatophyta</taxon>
        <taxon>Magnoliopsida</taxon>
        <taxon>eudicotyledons</taxon>
        <taxon>Gunneridae</taxon>
        <taxon>Pentapetalae</taxon>
        <taxon>asterids</taxon>
        <taxon>lamiids</taxon>
        <taxon>Lamiales</taxon>
        <taxon>Lamiaceae</taxon>
        <taxon>Nepetoideae</taxon>
        <taxon>Mentheae</taxon>
        <taxon>Salviinae</taxon>
        <taxon>Salvia</taxon>
        <taxon>Salvia subgen. Calosphace</taxon>
        <taxon>core Calosphace</taxon>
    </lineage>
</organism>
<reference evidence="10" key="2">
    <citation type="submission" date="2020-08" db="EMBL/GenBank/DDBJ databases">
        <title>Plant Genome Project.</title>
        <authorList>
            <person name="Zhang R.-G."/>
        </authorList>
    </citation>
    <scope>NUCLEOTIDE SEQUENCE</scope>
    <source>
        <strain evidence="10">Huo1</strain>
        <tissue evidence="10">Leaf</tissue>
    </source>
</reference>
<evidence type="ECO:0000256" key="1">
    <source>
        <dbReference type="ARBA" id="ARBA00004167"/>
    </source>
</evidence>
<feature type="compositionally biased region" description="Polar residues" evidence="9">
    <location>
        <begin position="41"/>
        <end position="58"/>
    </location>
</feature>
<keyword evidence="8" id="KW-0472">Membrane</keyword>
<dbReference type="InterPro" id="IPR032675">
    <property type="entry name" value="LRR_dom_sf"/>
</dbReference>
<keyword evidence="2" id="KW-0597">Phosphoprotein</keyword>
<keyword evidence="7" id="KW-1133">Transmembrane helix</keyword>
<name>A0A8X8YP36_SALSN</name>
<dbReference type="AlphaFoldDB" id="A0A8X8YP36"/>
<keyword evidence="5" id="KW-0732">Signal</keyword>
<dbReference type="FunFam" id="3.80.10.10:FF:000722">
    <property type="entry name" value="Leucine-rich repeat receptor-like protein kinase"/>
    <property type="match status" value="1"/>
</dbReference>
<dbReference type="Proteomes" id="UP000298416">
    <property type="component" value="Unassembled WGS sequence"/>
</dbReference>
<dbReference type="GO" id="GO:0016020">
    <property type="term" value="C:membrane"/>
    <property type="evidence" value="ECO:0007669"/>
    <property type="project" value="UniProtKB-SubCell"/>
</dbReference>
<evidence type="ECO:0000313" key="10">
    <source>
        <dbReference type="EMBL" id="KAG6435205.1"/>
    </source>
</evidence>
<evidence type="ECO:0000256" key="8">
    <source>
        <dbReference type="ARBA" id="ARBA00023136"/>
    </source>
</evidence>
<dbReference type="EMBL" id="PNBA02000001">
    <property type="protein sequence ID" value="KAG6435205.1"/>
    <property type="molecule type" value="Genomic_DNA"/>
</dbReference>
<evidence type="ECO:0000256" key="9">
    <source>
        <dbReference type="SAM" id="MobiDB-lite"/>
    </source>
</evidence>
<protein>
    <submittedName>
        <fullName evidence="10">Uncharacterized protein</fullName>
    </submittedName>
</protein>
<keyword evidence="6" id="KW-0677">Repeat</keyword>
<accession>A0A8X8YP36</accession>
<dbReference type="Gene3D" id="3.80.10.10">
    <property type="entry name" value="Ribonuclease Inhibitor"/>
    <property type="match status" value="1"/>
</dbReference>
<evidence type="ECO:0000256" key="4">
    <source>
        <dbReference type="ARBA" id="ARBA00022692"/>
    </source>
</evidence>
<proteinExistence type="predicted"/>
<sequence>MERSRMLRFQSDSTHRGGCTTQRRFRPELSEPARLAPTPQPAEQPTHRSNPRSLRSGQSQSAFSQLELLLRRSASLPPPLYRLKTVDLSYNMLAGSIPASLNCLDRLYYLRLDFNRLNGSVPPLNQSSLQIFNVSHNDLTGAIPVTPALSRFNSSSFSLNSGLCGEIINKECAPIGRFSVLRRMRRLRRNASFAFQ</sequence>
<keyword evidence="4" id="KW-0812">Transmembrane</keyword>
<dbReference type="InterPro" id="IPR046959">
    <property type="entry name" value="PRK1-6/SRF4-like"/>
</dbReference>
<dbReference type="SUPFAM" id="SSF52058">
    <property type="entry name" value="L domain-like"/>
    <property type="match status" value="1"/>
</dbReference>
<evidence type="ECO:0000256" key="3">
    <source>
        <dbReference type="ARBA" id="ARBA00022614"/>
    </source>
</evidence>
<keyword evidence="11" id="KW-1185">Reference proteome</keyword>
<evidence type="ECO:0000256" key="6">
    <source>
        <dbReference type="ARBA" id="ARBA00022737"/>
    </source>
</evidence>
<gene>
    <name evidence="10" type="ORF">SASPL_100075</name>
</gene>
<dbReference type="PANTHER" id="PTHR48007:SF37">
    <property type="entry name" value="LEUCINE-RICH REPEAT PROTEIN KINASE FAMILY PROTEIN"/>
    <property type="match status" value="1"/>
</dbReference>
<evidence type="ECO:0000256" key="7">
    <source>
        <dbReference type="ARBA" id="ARBA00022989"/>
    </source>
</evidence>
<keyword evidence="3" id="KW-0433">Leucine-rich repeat</keyword>